<accession>A0A316EJC1</accession>
<organism evidence="1 2">
    <name type="scientific">Cupriavidus plantarum</name>
    <dbReference type="NCBI Taxonomy" id="942865"/>
    <lineage>
        <taxon>Bacteria</taxon>
        <taxon>Pseudomonadati</taxon>
        <taxon>Pseudomonadota</taxon>
        <taxon>Betaproteobacteria</taxon>
        <taxon>Burkholderiales</taxon>
        <taxon>Burkholderiaceae</taxon>
        <taxon>Cupriavidus</taxon>
    </lineage>
</organism>
<dbReference type="InterPro" id="IPR025833">
    <property type="entry name" value="GDYXXLXY"/>
</dbReference>
<evidence type="ECO:0000313" key="1">
    <source>
        <dbReference type="EMBL" id="PWK32365.1"/>
    </source>
</evidence>
<dbReference type="Proteomes" id="UP000245754">
    <property type="component" value="Unassembled WGS sequence"/>
</dbReference>
<name>A0A316EJC1_9BURK</name>
<keyword evidence="2" id="KW-1185">Reference proteome</keyword>
<dbReference type="Pfam" id="PF14345">
    <property type="entry name" value="GDYXXLXY"/>
    <property type="match status" value="1"/>
</dbReference>
<proteinExistence type="predicted"/>
<comment type="caution">
    <text evidence="1">The sequence shown here is derived from an EMBL/GenBank/DDBJ whole genome shotgun (WGS) entry which is preliminary data.</text>
</comment>
<dbReference type="AlphaFoldDB" id="A0A316EJC1"/>
<evidence type="ECO:0000313" key="2">
    <source>
        <dbReference type="Proteomes" id="UP000245754"/>
    </source>
</evidence>
<sequence length="171" mass="19106">MKRPSMKRWIVAAWLLTLTVATVGIASNERVIRDGNVVYLRLAPVDPRSLMQGDYMALNFTVAIEIAAAQAAQHQTDRRDATVVIRTDANRIAQFIRLHDGTPLAEGEQLLRVQNVPTRWGGNGVQVSTNAWFFEEGQAKRYERAQYGEFRVDKNGHALLVGMKGEGLSEL</sequence>
<gene>
    <name evidence="1" type="ORF">C7419_107156</name>
</gene>
<dbReference type="EMBL" id="QGGT01000007">
    <property type="protein sequence ID" value="PWK32365.1"/>
    <property type="molecule type" value="Genomic_DNA"/>
</dbReference>
<reference evidence="1 2" key="1">
    <citation type="submission" date="2018-05" db="EMBL/GenBank/DDBJ databases">
        <title>Genomic Encyclopedia of Type Strains, Phase IV (KMG-V): Genome sequencing to study the core and pangenomes of soil and plant-associated prokaryotes.</title>
        <authorList>
            <person name="Whitman W."/>
        </authorList>
    </citation>
    <scope>NUCLEOTIDE SEQUENCE [LARGE SCALE GENOMIC DNA]</scope>
    <source>
        <strain evidence="1 2">SLV-132</strain>
    </source>
</reference>
<protein>
    <submittedName>
        <fullName evidence="1">Putative membrane-anchored protein</fullName>
    </submittedName>
</protein>